<dbReference type="GO" id="GO:0005829">
    <property type="term" value="C:cytosol"/>
    <property type="evidence" value="ECO:0007669"/>
    <property type="project" value="TreeGrafter"/>
</dbReference>
<dbReference type="SMART" id="SM00220">
    <property type="entry name" value="S_TKc"/>
    <property type="match status" value="1"/>
</dbReference>
<dbReference type="SUPFAM" id="SSF56112">
    <property type="entry name" value="Protein kinase-like (PK-like)"/>
    <property type="match status" value="1"/>
</dbReference>
<evidence type="ECO:0000256" key="8">
    <source>
        <dbReference type="ARBA" id="ARBA00048679"/>
    </source>
</evidence>
<organism evidence="10 11">
    <name type="scientific">Verticillium longisporum</name>
    <name type="common">Verticillium dahliae var. longisporum</name>
    <dbReference type="NCBI Taxonomy" id="100787"/>
    <lineage>
        <taxon>Eukaryota</taxon>
        <taxon>Fungi</taxon>
        <taxon>Dikarya</taxon>
        <taxon>Ascomycota</taxon>
        <taxon>Pezizomycotina</taxon>
        <taxon>Sordariomycetes</taxon>
        <taxon>Hypocreomycetidae</taxon>
        <taxon>Glomerellales</taxon>
        <taxon>Plectosphaerellaceae</taxon>
        <taxon>Verticillium</taxon>
    </lineage>
</organism>
<keyword evidence="6" id="KW-0067">ATP-binding</keyword>
<dbReference type="GO" id="GO:0030003">
    <property type="term" value="P:intracellular monoatomic cation homeostasis"/>
    <property type="evidence" value="ECO:0007669"/>
    <property type="project" value="TreeGrafter"/>
</dbReference>
<evidence type="ECO:0000256" key="7">
    <source>
        <dbReference type="ARBA" id="ARBA00047899"/>
    </source>
</evidence>
<dbReference type="PROSITE" id="PS00108">
    <property type="entry name" value="PROTEIN_KINASE_ST"/>
    <property type="match status" value="1"/>
</dbReference>
<dbReference type="Gene3D" id="1.10.510.10">
    <property type="entry name" value="Transferase(Phosphotransferase) domain 1"/>
    <property type="match status" value="1"/>
</dbReference>
<dbReference type="EMBL" id="CVQH01019890">
    <property type="protein sequence ID" value="CRK25947.1"/>
    <property type="molecule type" value="Genomic_DNA"/>
</dbReference>
<proteinExistence type="predicted"/>
<evidence type="ECO:0000256" key="6">
    <source>
        <dbReference type="ARBA" id="ARBA00022840"/>
    </source>
</evidence>
<dbReference type="InterPro" id="IPR011009">
    <property type="entry name" value="Kinase-like_dom_sf"/>
</dbReference>
<keyword evidence="2" id="KW-0723">Serine/threonine-protein kinase</keyword>
<evidence type="ECO:0000256" key="2">
    <source>
        <dbReference type="ARBA" id="ARBA00022527"/>
    </source>
</evidence>
<dbReference type="STRING" id="100787.A0A0G4LVE0"/>
<evidence type="ECO:0000256" key="5">
    <source>
        <dbReference type="ARBA" id="ARBA00022777"/>
    </source>
</evidence>
<dbReference type="AlphaFoldDB" id="A0A0G4LVE0"/>
<evidence type="ECO:0000313" key="10">
    <source>
        <dbReference type="EMBL" id="CRK25947.1"/>
    </source>
</evidence>
<dbReference type="Proteomes" id="UP000044602">
    <property type="component" value="Unassembled WGS sequence"/>
</dbReference>
<keyword evidence="11" id="KW-1185">Reference proteome</keyword>
<dbReference type="GO" id="GO:0004674">
    <property type="term" value="F:protein serine/threonine kinase activity"/>
    <property type="evidence" value="ECO:0007669"/>
    <property type="project" value="UniProtKB-KW"/>
</dbReference>
<dbReference type="PANTHER" id="PTHR24343">
    <property type="entry name" value="SERINE/THREONINE KINASE"/>
    <property type="match status" value="1"/>
</dbReference>
<dbReference type="PROSITE" id="PS50011">
    <property type="entry name" value="PROTEIN_KINASE_DOM"/>
    <property type="match status" value="1"/>
</dbReference>
<evidence type="ECO:0000259" key="9">
    <source>
        <dbReference type="PROSITE" id="PS50011"/>
    </source>
</evidence>
<keyword evidence="3" id="KW-0808">Transferase</keyword>
<dbReference type="InterPro" id="IPR008271">
    <property type="entry name" value="Ser/Thr_kinase_AS"/>
</dbReference>
<gene>
    <name evidence="10" type="ORF">BN1708_014379</name>
</gene>
<dbReference type="PANTHER" id="PTHR24343:SF558">
    <property type="entry name" value="PROTEIN KINASE DOMAIN-CONTAINING PROTEIN"/>
    <property type="match status" value="1"/>
</dbReference>
<keyword evidence="5" id="KW-0418">Kinase</keyword>
<evidence type="ECO:0000256" key="3">
    <source>
        <dbReference type="ARBA" id="ARBA00022679"/>
    </source>
</evidence>
<feature type="domain" description="Protein kinase" evidence="9">
    <location>
        <begin position="1"/>
        <end position="146"/>
    </location>
</feature>
<evidence type="ECO:0000256" key="1">
    <source>
        <dbReference type="ARBA" id="ARBA00012513"/>
    </source>
</evidence>
<name>A0A0G4LVE0_VERLO</name>
<reference evidence="10 11" key="1">
    <citation type="submission" date="2015-05" db="EMBL/GenBank/DDBJ databases">
        <authorList>
            <person name="Wang D.B."/>
            <person name="Wang M."/>
        </authorList>
    </citation>
    <scope>NUCLEOTIDE SEQUENCE [LARGE SCALE GENOMIC DNA]</scope>
    <source>
        <strain evidence="10">VL1</strain>
    </source>
</reference>
<comment type="catalytic activity">
    <reaction evidence="7">
        <text>L-threonyl-[protein] + ATP = O-phospho-L-threonyl-[protein] + ADP + H(+)</text>
        <dbReference type="Rhea" id="RHEA:46608"/>
        <dbReference type="Rhea" id="RHEA-COMP:11060"/>
        <dbReference type="Rhea" id="RHEA-COMP:11605"/>
        <dbReference type="ChEBI" id="CHEBI:15378"/>
        <dbReference type="ChEBI" id="CHEBI:30013"/>
        <dbReference type="ChEBI" id="CHEBI:30616"/>
        <dbReference type="ChEBI" id="CHEBI:61977"/>
        <dbReference type="ChEBI" id="CHEBI:456216"/>
        <dbReference type="EC" id="2.7.11.1"/>
    </reaction>
</comment>
<feature type="non-terminal residue" evidence="10">
    <location>
        <position position="146"/>
    </location>
</feature>
<sequence>MEFCDSGDLYALIRSTGTLDVQEANCLFKQMMRGVEYIHEMGIAHRDLKPENLLLKSYGVLKIGDFGNGHCFRMAWETHVHMASGLCGSTPYIAPEGYSDEEFDPRAVDVWSYGIIYMVMRTGSFLWTVAKTEDECYHGVALLSMT</sequence>
<comment type="catalytic activity">
    <reaction evidence="8">
        <text>L-seryl-[protein] + ATP = O-phospho-L-seryl-[protein] + ADP + H(+)</text>
        <dbReference type="Rhea" id="RHEA:17989"/>
        <dbReference type="Rhea" id="RHEA-COMP:9863"/>
        <dbReference type="Rhea" id="RHEA-COMP:11604"/>
        <dbReference type="ChEBI" id="CHEBI:15378"/>
        <dbReference type="ChEBI" id="CHEBI:29999"/>
        <dbReference type="ChEBI" id="CHEBI:30616"/>
        <dbReference type="ChEBI" id="CHEBI:83421"/>
        <dbReference type="ChEBI" id="CHEBI:456216"/>
        <dbReference type="EC" id="2.7.11.1"/>
    </reaction>
</comment>
<dbReference type="GO" id="GO:0005524">
    <property type="term" value="F:ATP binding"/>
    <property type="evidence" value="ECO:0007669"/>
    <property type="project" value="UniProtKB-KW"/>
</dbReference>
<evidence type="ECO:0000256" key="4">
    <source>
        <dbReference type="ARBA" id="ARBA00022741"/>
    </source>
</evidence>
<dbReference type="Pfam" id="PF00069">
    <property type="entry name" value="Pkinase"/>
    <property type="match status" value="1"/>
</dbReference>
<evidence type="ECO:0000313" key="11">
    <source>
        <dbReference type="Proteomes" id="UP000044602"/>
    </source>
</evidence>
<keyword evidence="4" id="KW-0547">Nucleotide-binding</keyword>
<protein>
    <recommendedName>
        <fullName evidence="1">non-specific serine/threonine protein kinase</fullName>
        <ecNumber evidence="1">2.7.11.1</ecNumber>
    </recommendedName>
</protein>
<dbReference type="InterPro" id="IPR000719">
    <property type="entry name" value="Prot_kinase_dom"/>
</dbReference>
<dbReference type="EC" id="2.7.11.1" evidence="1"/>
<accession>A0A0G4LVE0</accession>